<dbReference type="OrthoDB" id="726732at2759"/>
<dbReference type="RefSeq" id="XP_022081450.1">
    <property type="nucleotide sequence ID" value="XM_022225758.1"/>
</dbReference>
<sequence length="552" mass="62078">MEDLRWKKCPSMTMRTALHHIQKVELAIPLNMRAVRQASLLRGQCVDRLSMVIVTVALVSCLSCEAAVQTKMKQPFLSKNDAVDVQVTVNTKDIIHVTDKRFLSVAFTIGDLRKHWQDDHLQLRQLHTLGEGLSPSFLRLGGSRANFAFFKQTSLDAEQLKFKNFTFTGGDWDEINNFSRSLGWDLIFDINEFLRTNGQWDPTNFKTLLDYNTAMNYTVPVWQMGNEPNAYQHSEGVTITAPQVAADYIKLRALLNARKQYADALIIGPDVTQPRHLLGFSAVKFLQGFLSKCGDCTNVTTFHSYYLSSRTAKLDDFINPTTLDVLRGEIRAIRNIVRQYRPQSTPRIWLTETGDSVPGGVSGISDRYVGGFPFLDKLGVSAQEGLEAIMKQQFIGRFIGLVNNSNIEPRPAYWVAYLHKKLVGQRVLNVTIDQGGSSLRIYAHCSQTRNSRYRPGDVTILALNLDKTKGIRLSLQGSLAEKTIEEYSLTPYGDDGLHARYVSLNGIKLDLTNDMNLPKLKPHPLVHPSTVMLPPLRYGFYVITGSAVRACM</sequence>
<dbReference type="GO" id="GO:0016020">
    <property type="term" value="C:membrane"/>
    <property type="evidence" value="ECO:0007669"/>
    <property type="project" value="InterPro"/>
</dbReference>
<dbReference type="AlphaFoldDB" id="A0A8B7XN90"/>
<evidence type="ECO:0000313" key="2">
    <source>
        <dbReference type="Proteomes" id="UP000694845"/>
    </source>
</evidence>
<name>A0A8B7XN90_ACAPL</name>
<dbReference type="InterPro" id="IPR017853">
    <property type="entry name" value="GH"/>
</dbReference>
<dbReference type="GO" id="GO:0016798">
    <property type="term" value="F:hydrolase activity, acting on glycosyl bonds"/>
    <property type="evidence" value="ECO:0007669"/>
    <property type="project" value="InterPro"/>
</dbReference>
<dbReference type="PANTHER" id="PTHR46145:SF4">
    <property type="entry name" value="HEPARANASE"/>
    <property type="match status" value="1"/>
</dbReference>
<dbReference type="SUPFAM" id="SSF51445">
    <property type="entry name" value="(Trans)glycosidases"/>
    <property type="match status" value="1"/>
</dbReference>
<organism evidence="2 3">
    <name type="scientific">Acanthaster planci</name>
    <name type="common">Crown-of-thorns starfish</name>
    <dbReference type="NCBI Taxonomy" id="133434"/>
    <lineage>
        <taxon>Eukaryota</taxon>
        <taxon>Metazoa</taxon>
        <taxon>Echinodermata</taxon>
        <taxon>Eleutherozoa</taxon>
        <taxon>Asterozoa</taxon>
        <taxon>Asteroidea</taxon>
        <taxon>Valvatacea</taxon>
        <taxon>Valvatida</taxon>
        <taxon>Acanthasteridae</taxon>
        <taxon>Acanthaster</taxon>
    </lineage>
</organism>
<dbReference type="KEGG" id="aplc:110974251"/>
<evidence type="ECO:0000313" key="3">
    <source>
        <dbReference type="RefSeq" id="XP_022081450.1"/>
    </source>
</evidence>
<dbReference type="GeneID" id="110974251"/>
<comment type="similarity">
    <text evidence="1">Belongs to the glycosyl hydrolase 79 family.</text>
</comment>
<reference evidence="3" key="1">
    <citation type="submission" date="2025-08" db="UniProtKB">
        <authorList>
            <consortium name="RefSeq"/>
        </authorList>
    </citation>
    <scope>IDENTIFICATION</scope>
</reference>
<evidence type="ECO:0000256" key="1">
    <source>
        <dbReference type="ARBA" id="ARBA00009800"/>
    </source>
</evidence>
<dbReference type="InterPro" id="IPR005199">
    <property type="entry name" value="Glyco_hydro_79"/>
</dbReference>
<dbReference type="Pfam" id="PF03662">
    <property type="entry name" value="Glyco_hydro_79n"/>
    <property type="match status" value="1"/>
</dbReference>
<dbReference type="GO" id="GO:0005615">
    <property type="term" value="C:extracellular space"/>
    <property type="evidence" value="ECO:0007669"/>
    <property type="project" value="TreeGrafter"/>
</dbReference>
<dbReference type="PANTHER" id="PTHR46145">
    <property type="entry name" value="HEPARANASE"/>
    <property type="match status" value="1"/>
</dbReference>
<dbReference type="GO" id="GO:0031012">
    <property type="term" value="C:extracellular matrix"/>
    <property type="evidence" value="ECO:0007669"/>
    <property type="project" value="TreeGrafter"/>
</dbReference>
<dbReference type="Gene3D" id="3.20.20.80">
    <property type="entry name" value="Glycosidases"/>
    <property type="match status" value="1"/>
</dbReference>
<protein>
    <submittedName>
        <fullName evidence="3">Heparanase-like isoform X1</fullName>
    </submittedName>
</protein>
<proteinExistence type="inferred from homology"/>
<keyword evidence="2" id="KW-1185">Reference proteome</keyword>
<dbReference type="Proteomes" id="UP000694845">
    <property type="component" value="Unplaced"/>
</dbReference>
<accession>A0A8B7XN90</accession>
<gene>
    <name evidence="3" type="primary">LOC110974251</name>
</gene>